<evidence type="ECO:0000313" key="2">
    <source>
        <dbReference type="EMBL" id="DAD44835.1"/>
    </source>
</evidence>
<accession>A0A822ZMY0</accession>
<comment type="caution">
    <text evidence="2">The sequence shown here is derived from an EMBL/GenBank/DDBJ whole genome shotgun (WGS) entry which is preliminary data.</text>
</comment>
<name>A0A822ZMY0_NELNU</name>
<organism evidence="2 3">
    <name type="scientific">Nelumbo nucifera</name>
    <name type="common">Sacred lotus</name>
    <dbReference type="NCBI Taxonomy" id="4432"/>
    <lineage>
        <taxon>Eukaryota</taxon>
        <taxon>Viridiplantae</taxon>
        <taxon>Streptophyta</taxon>
        <taxon>Embryophyta</taxon>
        <taxon>Tracheophyta</taxon>
        <taxon>Spermatophyta</taxon>
        <taxon>Magnoliopsida</taxon>
        <taxon>Proteales</taxon>
        <taxon>Nelumbonaceae</taxon>
        <taxon>Nelumbo</taxon>
    </lineage>
</organism>
<evidence type="ECO:0000256" key="1">
    <source>
        <dbReference type="SAM" id="Phobius"/>
    </source>
</evidence>
<dbReference type="EMBL" id="DUZY01000007">
    <property type="protein sequence ID" value="DAD44835.1"/>
    <property type="molecule type" value="Genomic_DNA"/>
</dbReference>
<feature type="transmembrane region" description="Helical" evidence="1">
    <location>
        <begin position="57"/>
        <end position="78"/>
    </location>
</feature>
<dbReference type="Proteomes" id="UP000607653">
    <property type="component" value="Unassembled WGS sequence"/>
</dbReference>
<evidence type="ECO:0000313" key="3">
    <source>
        <dbReference type="Proteomes" id="UP000607653"/>
    </source>
</evidence>
<keyword evidence="3" id="KW-1185">Reference proteome</keyword>
<sequence>MFLIYFIFVYSLSENMLCLFFRGKYVSFVHRDVMGVDKVVNSTLFQVSFYLRISVHVLNSIGISFPYSIHYICSFLLFKRRKTLSRFQSWLGIIFLGGNFSFK</sequence>
<keyword evidence="1" id="KW-1133">Transmembrane helix</keyword>
<keyword evidence="1" id="KW-0472">Membrane</keyword>
<protein>
    <submittedName>
        <fullName evidence="2">Uncharacterized protein</fullName>
    </submittedName>
</protein>
<gene>
    <name evidence="2" type="ORF">HUJ06_003065</name>
</gene>
<reference evidence="2 3" key="1">
    <citation type="journal article" date="2020" name="Mol. Biol. Evol.">
        <title>Distinct Expression and Methylation Patterns for Genes with Different Fates following a Single Whole-Genome Duplication in Flowering Plants.</title>
        <authorList>
            <person name="Shi T."/>
            <person name="Rahmani R.S."/>
            <person name="Gugger P.F."/>
            <person name="Wang M."/>
            <person name="Li H."/>
            <person name="Zhang Y."/>
            <person name="Li Z."/>
            <person name="Wang Q."/>
            <person name="Van de Peer Y."/>
            <person name="Marchal K."/>
            <person name="Chen J."/>
        </authorList>
    </citation>
    <scope>NUCLEOTIDE SEQUENCE [LARGE SCALE GENOMIC DNA]</scope>
    <source>
        <tissue evidence="2">Leaf</tissue>
    </source>
</reference>
<dbReference type="AlphaFoldDB" id="A0A822ZMY0"/>
<proteinExistence type="predicted"/>
<keyword evidence="1" id="KW-0812">Transmembrane</keyword>